<evidence type="ECO:0000313" key="2">
    <source>
        <dbReference type="EMBL" id="GAG05009.1"/>
    </source>
</evidence>
<dbReference type="CDD" id="cd05403">
    <property type="entry name" value="NT_KNTase_like"/>
    <property type="match status" value="1"/>
</dbReference>
<reference evidence="2" key="1">
    <citation type="journal article" date="2014" name="Front. Microbiol.">
        <title>High frequency of phylogenetically diverse reductive dehalogenase-homologous genes in deep subseafloor sedimentary metagenomes.</title>
        <authorList>
            <person name="Kawai M."/>
            <person name="Futagami T."/>
            <person name="Toyoda A."/>
            <person name="Takaki Y."/>
            <person name="Nishi S."/>
            <person name="Hori S."/>
            <person name="Arai W."/>
            <person name="Tsubouchi T."/>
            <person name="Morono Y."/>
            <person name="Uchiyama I."/>
            <person name="Ito T."/>
            <person name="Fujiyama A."/>
            <person name="Inagaki F."/>
            <person name="Takami H."/>
        </authorList>
    </citation>
    <scope>NUCLEOTIDE SEQUENCE</scope>
    <source>
        <strain evidence="2">Expedition CK06-06</strain>
    </source>
</reference>
<dbReference type="Gene3D" id="1.10.10.10">
    <property type="entry name" value="Winged helix-like DNA-binding domain superfamily/Winged helix DNA-binding domain"/>
    <property type="match status" value="1"/>
</dbReference>
<dbReference type="InterPro" id="IPR036388">
    <property type="entry name" value="WH-like_DNA-bd_sf"/>
</dbReference>
<dbReference type="SUPFAM" id="SSF46785">
    <property type="entry name" value="Winged helix' DNA-binding domain"/>
    <property type="match status" value="1"/>
</dbReference>
<dbReference type="InterPro" id="IPR043519">
    <property type="entry name" value="NT_sf"/>
</dbReference>
<dbReference type="SUPFAM" id="SSF81301">
    <property type="entry name" value="Nucleotidyltransferase"/>
    <property type="match status" value="1"/>
</dbReference>
<dbReference type="GO" id="GO:0003700">
    <property type="term" value="F:DNA-binding transcription factor activity"/>
    <property type="evidence" value="ECO:0007669"/>
    <property type="project" value="InterPro"/>
</dbReference>
<dbReference type="Pfam" id="PF01909">
    <property type="entry name" value="NTP_transf_2"/>
    <property type="match status" value="1"/>
</dbReference>
<gene>
    <name evidence="2" type="ORF">S01H1_44135</name>
</gene>
<dbReference type="AlphaFoldDB" id="X0UH30"/>
<dbReference type="Gene3D" id="3.30.460.10">
    <property type="entry name" value="Beta Polymerase, domain 2"/>
    <property type="match status" value="1"/>
</dbReference>
<dbReference type="SMART" id="SM00418">
    <property type="entry name" value="HTH_ARSR"/>
    <property type="match status" value="1"/>
</dbReference>
<proteinExistence type="predicted"/>
<evidence type="ECO:0000259" key="1">
    <source>
        <dbReference type="SMART" id="SM00418"/>
    </source>
</evidence>
<name>X0UH30_9ZZZZ</name>
<dbReference type="InterPro" id="IPR036390">
    <property type="entry name" value="WH_DNA-bd_sf"/>
</dbReference>
<comment type="caution">
    <text evidence="2">The sequence shown here is derived from an EMBL/GenBank/DDBJ whole genome shotgun (WGS) entry which is preliminary data.</text>
</comment>
<accession>X0UH30</accession>
<dbReference type="InterPro" id="IPR002934">
    <property type="entry name" value="Polymerase_NTP_transf_dom"/>
</dbReference>
<protein>
    <recommendedName>
        <fullName evidence="1">HTH arsR-type domain-containing protein</fullName>
    </recommendedName>
</protein>
<sequence length="203" mass="22027">MSTNTGHDGLAAALFSRNRRAILGLLFGHADEAFYLRQLVRTLGGGVGAIQRELKQLAAAGIIRREVRGKQVYFQADPDCPIFHELKSLMAKTVGVADVLRAALEPLAEQIRIALLYGSVARGEQTRTSDVDLLVVSDVSFADIVAALGPAQQELQREVNPTVYPADEFRSKLAAGHHFLKRVLGQPNVFLIGDKNELAGLAE</sequence>
<dbReference type="CDD" id="cd00090">
    <property type="entry name" value="HTH_ARSR"/>
    <property type="match status" value="1"/>
</dbReference>
<dbReference type="InterPro" id="IPR001845">
    <property type="entry name" value="HTH_ArsR_DNA-bd_dom"/>
</dbReference>
<dbReference type="InterPro" id="IPR011991">
    <property type="entry name" value="ArsR-like_HTH"/>
</dbReference>
<dbReference type="GO" id="GO:0016779">
    <property type="term" value="F:nucleotidyltransferase activity"/>
    <property type="evidence" value="ECO:0007669"/>
    <property type="project" value="InterPro"/>
</dbReference>
<dbReference type="EMBL" id="BARS01028142">
    <property type="protein sequence ID" value="GAG05009.1"/>
    <property type="molecule type" value="Genomic_DNA"/>
</dbReference>
<feature type="domain" description="HTH arsR-type" evidence="1">
    <location>
        <begin position="9"/>
        <end position="95"/>
    </location>
</feature>
<organism evidence="2">
    <name type="scientific">marine sediment metagenome</name>
    <dbReference type="NCBI Taxonomy" id="412755"/>
    <lineage>
        <taxon>unclassified sequences</taxon>
        <taxon>metagenomes</taxon>
        <taxon>ecological metagenomes</taxon>
    </lineage>
</organism>